<proteinExistence type="predicted"/>
<gene>
    <name evidence="1" type="ORF">FLJC2902T_12550</name>
</gene>
<organism evidence="1 2">
    <name type="scientific">Flavobacterium limnosediminis JC2902</name>
    <dbReference type="NCBI Taxonomy" id="1341181"/>
    <lineage>
        <taxon>Bacteria</taxon>
        <taxon>Pseudomonadati</taxon>
        <taxon>Bacteroidota</taxon>
        <taxon>Flavobacteriia</taxon>
        <taxon>Flavobacteriales</taxon>
        <taxon>Flavobacteriaceae</taxon>
        <taxon>Flavobacterium</taxon>
    </lineage>
</organism>
<reference evidence="1 2" key="1">
    <citation type="submission" date="2013-08" db="EMBL/GenBank/DDBJ databases">
        <title>Flavobacterium limnosediminis JC2902 genome sequencing.</title>
        <authorList>
            <person name="Lee K."/>
            <person name="Yi H."/>
            <person name="Park S."/>
            <person name="Chun J."/>
        </authorList>
    </citation>
    <scope>NUCLEOTIDE SEQUENCE [LARGE SCALE GENOMIC DNA]</scope>
    <source>
        <strain evidence="1 2">JC2902</strain>
    </source>
</reference>
<keyword evidence="2" id="KW-1185">Reference proteome</keyword>
<dbReference type="Proteomes" id="UP000018004">
    <property type="component" value="Unassembled WGS sequence"/>
</dbReference>
<name>V6SQF4_9FLAO</name>
<dbReference type="AlphaFoldDB" id="V6SQF4"/>
<dbReference type="EMBL" id="AVGG01000005">
    <property type="protein sequence ID" value="ESU28664.1"/>
    <property type="molecule type" value="Genomic_DNA"/>
</dbReference>
<comment type="caution">
    <text evidence="1">The sequence shown here is derived from an EMBL/GenBank/DDBJ whole genome shotgun (WGS) entry which is preliminary data.</text>
</comment>
<accession>V6SQF4</accession>
<sequence>MVQSVLKLDDIPKDFPKKMSVSITAPIKNPEIYQGQVPKNEYIVISLFGKSNY</sequence>
<protein>
    <submittedName>
        <fullName evidence="1">Uncharacterized protein</fullName>
    </submittedName>
</protein>
<evidence type="ECO:0000313" key="1">
    <source>
        <dbReference type="EMBL" id="ESU28664.1"/>
    </source>
</evidence>
<evidence type="ECO:0000313" key="2">
    <source>
        <dbReference type="Proteomes" id="UP000018004"/>
    </source>
</evidence>
<dbReference type="STRING" id="1341181.FLJC2902T_12550"/>